<reference evidence="3" key="1">
    <citation type="submission" date="2019-06" db="EMBL/GenBank/DDBJ databases">
        <authorList>
            <person name="Zheng W."/>
        </authorList>
    </citation>
    <scope>NUCLEOTIDE SEQUENCE</scope>
    <source>
        <strain evidence="3">QDHG01</strain>
    </source>
</reference>
<keyword evidence="4" id="KW-1185">Reference proteome</keyword>
<evidence type="ECO:0000256" key="2">
    <source>
        <dbReference type="SAM" id="Phobius"/>
    </source>
</evidence>
<feature type="transmembrane region" description="Helical" evidence="2">
    <location>
        <begin position="267"/>
        <end position="284"/>
    </location>
</feature>
<dbReference type="Proteomes" id="UP000785679">
    <property type="component" value="Unassembled WGS sequence"/>
</dbReference>
<comment type="caution">
    <text evidence="3">The sequence shown here is derived from an EMBL/GenBank/DDBJ whole genome shotgun (WGS) entry which is preliminary data.</text>
</comment>
<name>A0A8J8NF15_HALGN</name>
<proteinExistence type="predicted"/>
<evidence type="ECO:0000256" key="1">
    <source>
        <dbReference type="SAM" id="Coils"/>
    </source>
</evidence>
<dbReference type="EMBL" id="RRYP01019187">
    <property type="protein sequence ID" value="TNV73335.1"/>
    <property type="molecule type" value="Genomic_DNA"/>
</dbReference>
<gene>
    <name evidence="3" type="ORF">FGO68_gene614</name>
</gene>
<dbReference type="OrthoDB" id="310634at2759"/>
<keyword evidence="2" id="KW-1133">Transmembrane helix</keyword>
<keyword evidence="2" id="KW-0472">Membrane</keyword>
<evidence type="ECO:0000313" key="3">
    <source>
        <dbReference type="EMBL" id="TNV73335.1"/>
    </source>
</evidence>
<sequence>MLKYAAAIPFLIGVPTAIVGYKRRQDALSDPVFQRAMQQVRNDQRIIDFCGDDVKPGWLIQRKTSSNDNWVKYDLNVKGLSGKLKTTIIGDYLTHAELLILEQERQEYFKQKEALQAIAAKSNTVKGATDGAEEKQKKAAEDYIPVDFDAYSIPDRETAEGQRAELEPLPEKEKIWRISSLTTFVDADTKILLLPLPESKRPVKIQDTKYAFNTYGDLLARHEELKKVMKSKEEKNVRFEDKTSEEISQDIRKKRRIQMQKLNQIRTWQFLGMAGLAFFYLFVYRRFFAKKSVMNSAIYHQTINFLKQNQQVQGTLGQHIQVMNCNGKISPLKSNVDFDLLVFGSQQKGKFCVQTEYDKKTQQWTIHGIELFTRGDKIQII</sequence>
<dbReference type="Pfam" id="PF08695">
    <property type="entry name" value="Coa1"/>
    <property type="match status" value="1"/>
</dbReference>
<keyword evidence="2" id="KW-0812">Transmembrane</keyword>
<feature type="coiled-coil region" evidence="1">
    <location>
        <begin position="215"/>
        <end position="242"/>
    </location>
</feature>
<keyword evidence="1" id="KW-0175">Coiled coil</keyword>
<dbReference type="InterPro" id="IPR014807">
    <property type="entry name" value="Coa1"/>
</dbReference>
<protein>
    <submittedName>
        <fullName evidence="3">Uncharacterized protein</fullName>
    </submittedName>
</protein>
<accession>A0A8J8NF15</accession>
<evidence type="ECO:0000313" key="4">
    <source>
        <dbReference type="Proteomes" id="UP000785679"/>
    </source>
</evidence>
<organism evidence="3 4">
    <name type="scientific">Halteria grandinella</name>
    <dbReference type="NCBI Taxonomy" id="5974"/>
    <lineage>
        <taxon>Eukaryota</taxon>
        <taxon>Sar</taxon>
        <taxon>Alveolata</taxon>
        <taxon>Ciliophora</taxon>
        <taxon>Intramacronucleata</taxon>
        <taxon>Spirotrichea</taxon>
        <taxon>Stichotrichia</taxon>
        <taxon>Sporadotrichida</taxon>
        <taxon>Halteriidae</taxon>
        <taxon>Halteria</taxon>
    </lineage>
</organism>
<dbReference type="AlphaFoldDB" id="A0A8J8NF15"/>